<organism evidence="2 3">
    <name type="scientific">Methylorubrum populi</name>
    <dbReference type="NCBI Taxonomy" id="223967"/>
    <lineage>
        <taxon>Bacteria</taxon>
        <taxon>Pseudomonadati</taxon>
        <taxon>Pseudomonadota</taxon>
        <taxon>Alphaproteobacteria</taxon>
        <taxon>Hyphomicrobiales</taxon>
        <taxon>Methylobacteriaceae</taxon>
        <taxon>Methylorubrum</taxon>
    </lineage>
</organism>
<dbReference type="AlphaFoldDB" id="A0A160PFJ3"/>
<evidence type="ECO:0000313" key="2">
    <source>
        <dbReference type="EMBL" id="BAU91979.1"/>
    </source>
</evidence>
<keyword evidence="1" id="KW-0812">Transmembrane</keyword>
<reference evidence="2 3" key="1">
    <citation type="journal article" date="2016" name="Genome Announc.">
        <title>Complete Genome Sequence of Methylobacterium populi P-1M, Isolated from Pink-Pigmented Household Biofilm.</title>
        <authorList>
            <person name="Morohoshi T."/>
            <person name="Ikeda T."/>
        </authorList>
    </citation>
    <scope>NUCLEOTIDE SEQUENCE [LARGE SCALE GENOMIC DNA]</scope>
    <source>
        <strain evidence="2 3">P-1M</strain>
    </source>
</reference>
<evidence type="ECO:0000256" key="1">
    <source>
        <dbReference type="SAM" id="Phobius"/>
    </source>
</evidence>
<protein>
    <submittedName>
        <fullName evidence="2">Uncharacterized protein</fullName>
    </submittedName>
</protein>
<evidence type="ECO:0000313" key="3">
    <source>
        <dbReference type="Proteomes" id="UP000218288"/>
    </source>
</evidence>
<sequence length="58" mass="6082">MIWARHPVGIALAVTTVTITGLALMLAEAAAWKVAGFTLAAIPPAAGLVAYLSHRRDR</sequence>
<feature type="transmembrane region" description="Helical" evidence="1">
    <location>
        <begin position="32"/>
        <end position="52"/>
    </location>
</feature>
<dbReference type="Proteomes" id="UP000218288">
    <property type="component" value="Chromosome"/>
</dbReference>
<accession>A0A160PFJ3</accession>
<feature type="transmembrane region" description="Helical" evidence="1">
    <location>
        <begin position="7"/>
        <end position="26"/>
    </location>
</feature>
<proteinExistence type="predicted"/>
<name>A0A160PFJ3_9HYPH</name>
<dbReference type="RefSeq" id="WP_173807921.1">
    <property type="nucleotide sequence ID" value="NZ_AP014809.1"/>
</dbReference>
<keyword evidence="1" id="KW-1133">Transmembrane helix</keyword>
<keyword evidence="1" id="KW-0472">Membrane</keyword>
<gene>
    <name evidence="2" type="ORF">MPPM_3374</name>
</gene>
<dbReference type="EMBL" id="AP014809">
    <property type="protein sequence ID" value="BAU91979.1"/>
    <property type="molecule type" value="Genomic_DNA"/>
</dbReference>